<dbReference type="PaxDb" id="65489-OBART06G26060.1"/>
<proteinExistence type="predicted"/>
<evidence type="ECO:0000313" key="2">
    <source>
        <dbReference type="Proteomes" id="UP000026960"/>
    </source>
</evidence>
<organism evidence="1">
    <name type="scientific">Oryza barthii</name>
    <dbReference type="NCBI Taxonomy" id="65489"/>
    <lineage>
        <taxon>Eukaryota</taxon>
        <taxon>Viridiplantae</taxon>
        <taxon>Streptophyta</taxon>
        <taxon>Embryophyta</taxon>
        <taxon>Tracheophyta</taxon>
        <taxon>Spermatophyta</taxon>
        <taxon>Magnoliopsida</taxon>
        <taxon>Liliopsida</taxon>
        <taxon>Poales</taxon>
        <taxon>Poaceae</taxon>
        <taxon>BOP clade</taxon>
        <taxon>Oryzoideae</taxon>
        <taxon>Oryzeae</taxon>
        <taxon>Oryzinae</taxon>
        <taxon>Oryza</taxon>
    </lineage>
</organism>
<dbReference type="AlphaFoldDB" id="A0A0D3GKC3"/>
<accession>A0A0D3GKC3</accession>
<dbReference type="Gramene" id="OBART06G26060.1">
    <property type="protein sequence ID" value="OBART06G26060.1"/>
    <property type="gene ID" value="OBART06G26060"/>
</dbReference>
<dbReference type="STRING" id="65489.A0A0D3GKC3"/>
<keyword evidence="2" id="KW-1185">Reference proteome</keyword>
<reference evidence="1" key="2">
    <citation type="submission" date="2015-03" db="UniProtKB">
        <authorList>
            <consortium name="EnsemblPlants"/>
        </authorList>
    </citation>
    <scope>IDENTIFICATION</scope>
</reference>
<dbReference type="HOGENOM" id="CLU_2007422_0_0_1"/>
<dbReference type="Proteomes" id="UP000026960">
    <property type="component" value="Chromosome 6"/>
</dbReference>
<protein>
    <submittedName>
        <fullName evidence="1">Uncharacterized protein</fullName>
    </submittedName>
</protein>
<reference evidence="1" key="1">
    <citation type="journal article" date="2009" name="Rice">
        <title>De Novo Next Generation Sequencing of Plant Genomes.</title>
        <authorList>
            <person name="Rounsley S."/>
            <person name="Marri P.R."/>
            <person name="Yu Y."/>
            <person name="He R."/>
            <person name="Sisneros N."/>
            <person name="Goicoechea J.L."/>
            <person name="Lee S.J."/>
            <person name="Angelova A."/>
            <person name="Kudrna D."/>
            <person name="Luo M."/>
            <person name="Affourtit J."/>
            <person name="Desany B."/>
            <person name="Knight J."/>
            <person name="Niazi F."/>
            <person name="Egholm M."/>
            <person name="Wing R.A."/>
        </authorList>
    </citation>
    <scope>NUCLEOTIDE SEQUENCE [LARGE SCALE GENOMIC DNA]</scope>
    <source>
        <strain evidence="1">cv. IRGC 105608</strain>
    </source>
</reference>
<dbReference type="EnsemblPlants" id="OBART06G26060.1">
    <property type="protein sequence ID" value="OBART06G26060.1"/>
    <property type="gene ID" value="OBART06G26060"/>
</dbReference>
<evidence type="ECO:0000313" key="1">
    <source>
        <dbReference type="EnsemblPlants" id="OBART06G26060.1"/>
    </source>
</evidence>
<name>A0A0D3GKC3_9ORYZ</name>
<sequence length="124" mass="13595">MGAPLKLTWASLGSLFATAVLVRTAVRDFLPPEAHGLLRALLSRAVASLPDSHATLDAFRGVRVLWTSQLDGNASSSFGGSSSSSRGFVHHPFPIGGRQRCLRLEFRRRDRDVVRDAYIPFEMS</sequence>